<organism evidence="7 8">
    <name type="scientific">Bartonella tribocorum</name>
    <dbReference type="NCBI Taxonomy" id="85701"/>
    <lineage>
        <taxon>Bacteria</taxon>
        <taxon>Pseudomonadati</taxon>
        <taxon>Pseudomonadota</taxon>
        <taxon>Alphaproteobacteria</taxon>
        <taxon>Hyphomicrobiales</taxon>
        <taxon>Bartonellaceae</taxon>
        <taxon>Bartonella</taxon>
    </lineage>
</organism>
<keyword evidence="3 5" id="KW-1133">Transmembrane helix</keyword>
<feature type="transmembrane region" description="Helical" evidence="5">
    <location>
        <begin position="94"/>
        <end position="114"/>
    </location>
</feature>
<evidence type="ECO:0000313" key="7">
    <source>
        <dbReference type="EMBL" id="PIT70962.1"/>
    </source>
</evidence>
<keyword evidence="2 5" id="KW-0812">Transmembrane</keyword>
<sequence length="150" mass="16465">MKGKIIGHDQGDYFISGADGKRYQFASWDWSGKTPPKVGDVVDFVYEDGVVKSIFPISTEGQSQQSKVTLAVVCFFLGGLGLHRFMVGKVGTGITMLLINILSIISIVTIIFMWVGLIGIFLIITPWVLIDFIVILTGNFKDKDGCKITT</sequence>
<accession>A0A2M6UXQ1</accession>
<dbReference type="EMBL" id="NJPP01000002">
    <property type="protein sequence ID" value="PIT70962.1"/>
    <property type="molecule type" value="Genomic_DNA"/>
</dbReference>
<reference evidence="7 8" key="1">
    <citation type="submission" date="2017-06" db="EMBL/GenBank/DDBJ databases">
        <title>Draft genome of Bartonella tribocorum C635.</title>
        <authorList>
            <person name="Hadjadj L."/>
            <person name="Jiyipong T."/>
            <person name="Diene S.M."/>
            <person name="Morand S."/>
            <person name="Rolain J.-M."/>
        </authorList>
    </citation>
    <scope>NUCLEOTIDE SEQUENCE [LARGE SCALE GENOMIC DNA]</scope>
    <source>
        <strain evidence="7 8">C635</strain>
    </source>
</reference>
<evidence type="ECO:0000256" key="4">
    <source>
        <dbReference type="ARBA" id="ARBA00023136"/>
    </source>
</evidence>
<comment type="caution">
    <text evidence="7">The sequence shown here is derived from an EMBL/GenBank/DDBJ whole genome shotgun (WGS) entry which is preliminary data.</text>
</comment>
<dbReference type="InterPro" id="IPR007829">
    <property type="entry name" value="TM2"/>
</dbReference>
<evidence type="ECO:0000256" key="2">
    <source>
        <dbReference type="ARBA" id="ARBA00022692"/>
    </source>
</evidence>
<evidence type="ECO:0000256" key="3">
    <source>
        <dbReference type="ARBA" id="ARBA00022989"/>
    </source>
</evidence>
<evidence type="ECO:0000256" key="5">
    <source>
        <dbReference type="SAM" id="Phobius"/>
    </source>
</evidence>
<gene>
    <name evidence="7" type="ORF">CEV08_01680</name>
</gene>
<dbReference type="OrthoDB" id="2004788at2"/>
<proteinExistence type="predicted"/>
<dbReference type="GO" id="GO:0016020">
    <property type="term" value="C:membrane"/>
    <property type="evidence" value="ECO:0007669"/>
    <property type="project" value="UniProtKB-SubCell"/>
</dbReference>
<evidence type="ECO:0000313" key="8">
    <source>
        <dbReference type="Proteomes" id="UP000230791"/>
    </source>
</evidence>
<protein>
    <recommendedName>
        <fullName evidence="6">TM2 domain-containing protein</fullName>
    </recommendedName>
</protein>
<feature type="transmembrane region" description="Helical" evidence="5">
    <location>
        <begin position="120"/>
        <end position="140"/>
    </location>
</feature>
<dbReference type="Proteomes" id="UP000230791">
    <property type="component" value="Unassembled WGS sequence"/>
</dbReference>
<feature type="domain" description="TM2" evidence="6">
    <location>
        <begin position="64"/>
        <end position="111"/>
    </location>
</feature>
<dbReference type="AlphaFoldDB" id="A0A2M6UXQ1"/>
<evidence type="ECO:0000256" key="1">
    <source>
        <dbReference type="ARBA" id="ARBA00004141"/>
    </source>
</evidence>
<keyword evidence="4 5" id="KW-0472">Membrane</keyword>
<comment type="subcellular location">
    <subcellularLocation>
        <location evidence="1">Membrane</location>
        <topology evidence="1">Multi-pass membrane protein</topology>
    </subcellularLocation>
</comment>
<name>A0A2M6UXQ1_9HYPH</name>
<dbReference type="Pfam" id="PF05154">
    <property type="entry name" value="TM2"/>
    <property type="match status" value="1"/>
</dbReference>
<evidence type="ECO:0000259" key="6">
    <source>
        <dbReference type="Pfam" id="PF05154"/>
    </source>
</evidence>
<dbReference type="RefSeq" id="WP_100130059.1">
    <property type="nucleotide sequence ID" value="NZ_CADDYJ010000003.1"/>
</dbReference>